<dbReference type="GeneID" id="105362594"/>
<reference evidence="5" key="1">
    <citation type="submission" date="2025-08" db="UniProtKB">
        <authorList>
            <consortium name="RefSeq"/>
        </authorList>
    </citation>
    <scope>IDENTIFICATION</scope>
</reference>
<organism evidence="4 5">
    <name type="scientific">Ceratosolen solmsi marchali</name>
    <dbReference type="NCBI Taxonomy" id="326594"/>
    <lineage>
        <taxon>Eukaryota</taxon>
        <taxon>Metazoa</taxon>
        <taxon>Ecdysozoa</taxon>
        <taxon>Arthropoda</taxon>
        <taxon>Hexapoda</taxon>
        <taxon>Insecta</taxon>
        <taxon>Pterygota</taxon>
        <taxon>Neoptera</taxon>
        <taxon>Endopterygota</taxon>
        <taxon>Hymenoptera</taxon>
        <taxon>Apocrita</taxon>
        <taxon>Proctotrupomorpha</taxon>
        <taxon>Chalcidoidea</taxon>
        <taxon>Agaonidae</taxon>
        <taxon>Agaoninae</taxon>
        <taxon>Ceratosolen</taxon>
    </lineage>
</organism>
<dbReference type="GO" id="GO:0005634">
    <property type="term" value="C:nucleus"/>
    <property type="evidence" value="ECO:0007669"/>
    <property type="project" value="TreeGrafter"/>
</dbReference>
<dbReference type="RefSeq" id="XP_011498362.1">
    <property type="nucleotide sequence ID" value="XM_011500060.1"/>
</dbReference>
<evidence type="ECO:0000256" key="2">
    <source>
        <dbReference type="ARBA" id="ARBA00022703"/>
    </source>
</evidence>
<keyword evidence="2" id="KW-0053">Apoptosis</keyword>
<dbReference type="InterPro" id="IPR016024">
    <property type="entry name" value="ARM-type_fold"/>
</dbReference>
<evidence type="ECO:0000256" key="3">
    <source>
        <dbReference type="SAM" id="MobiDB-lite"/>
    </source>
</evidence>
<accession>A0AAJ7DVW9</accession>
<evidence type="ECO:0000313" key="5">
    <source>
        <dbReference type="RefSeq" id="XP_011498362.1"/>
    </source>
</evidence>
<dbReference type="Proteomes" id="UP000695007">
    <property type="component" value="Unplaced"/>
</dbReference>
<dbReference type="Pfam" id="PF05918">
    <property type="entry name" value="API5"/>
    <property type="match status" value="1"/>
</dbReference>
<dbReference type="InterPro" id="IPR008383">
    <property type="entry name" value="API5"/>
</dbReference>
<dbReference type="GO" id="GO:0006915">
    <property type="term" value="P:apoptotic process"/>
    <property type="evidence" value="ECO:0007669"/>
    <property type="project" value="UniProtKB-KW"/>
</dbReference>
<proteinExistence type="inferred from homology"/>
<comment type="similarity">
    <text evidence="1">Belongs to the API5 family.</text>
</comment>
<keyword evidence="4" id="KW-1185">Reference proteome</keyword>
<protein>
    <submittedName>
        <fullName evidence="5">Apoptosis inhibitor 5</fullName>
    </submittedName>
</protein>
<sequence length="536" mass="61104">MSTDSIEKLYKNFGVLADAKDKLSEHEQEYLEILKAVKGSPKEKRLASQFIARFFKHFPKLADKAIDAHLDLCEDEDMSIRKQAIKDLPTLCKDSKEHTARIADILAQLLLAQDSSELDVVHNSIMTLIKNDPKGAISGFFVQILNGDDGIRERCIKFLANKLKTLGRDTITKEPEDVLITECKKVLQDVTADEFHSIMEILAWTRLGSTVHGQQELVDIAIEQAELSVPFKYTNLEQCSRLIQCIKHALPFFSSQANSSKFVSYISMQVLPHLSLITSPDGRDVQLELLKLLAELAEYCGKIEKPEEKVQQLYNALITFMPLPPDTEVTEVPKLQFSHVECLIFAFHKLCKQTPEFLIKDAEQLKEFRLRLQYFARGIQGYIKKLREAINGKSEEELKTEENQLKVIALKTTNNINTLIKDLFHSPPSFKSIIHLSWKTIITKQKKDEKVSTGQKRHTPITFGNGNATTHSSNKRMKEDISKNNKQLYTPPSGKYSSNISSNYGNRGRFQNRYNKIGGRGGFRPRGRSSWRKNIY</sequence>
<dbReference type="Gene3D" id="1.25.10.10">
    <property type="entry name" value="Leucine-rich Repeat Variant"/>
    <property type="match status" value="1"/>
</dbReference>
<feature type="compositionally biased region" description="Polar residues" evidence="3">
    <location>
        <begin position="462"/>
        <end position="472"/>
    </location>
</feature>
<dbReference type="AlphaFoldDB" id="A0AAJ7DVW9"/>
<feature type="compositionally biased region" description="Basic residues" evidence="3">
    <location>
        <begin position="523"/>
        <end position="536"/>
    </location>
</feature>
<dbReference type="SUPFAM" id="SSF48371">
    <property type="entry name" value="ARM repeat"/>
    <property type="match status" value="1"/>
</dbReference>
<dbReference type="CTD" id="35053"/>
<evidence type="ECO:0000313" key="4">
    <source>
        <dbReference type="Proteomes" id="UP000695007"/>
    </source>
</evidence>
<gene>
    <name evidence="5" type="primary">LOC105362594</name>
</gene>
<feature type="compositionally biased region" description="Polar residues" evidence="3">
    <location>
        <begin position="484"/>
        <end position="505"/>
    </location>
</feature>
<evidence type="ECO:0000256" key="1">
    <source>
        <dbReference type="ARBA" id="ARBA00009515"/>
    </source>
</evidence>
<dbReference type="PANTHER" id="PTHR12758:SF19">
    <property type="entry name" value="APOPTOSIS INHIBITOR 5"/>
    <property type="match status" value="1"/>
</dbReference>
<dbReference type="KEGG" id="csol:105362594"/>
<dbReference type="GO" id="GO:0003723">
    <property type="term" value="F:RNA binding"/>
    <property type="evidence" value="ECO:0007669"/>
    <property type="project" value="TreeGrafter"/>
</dbReference>
<feature type="region of interest" description="Disordered" evidence="3">
    <location>
        <begin position="447"/>
        <end position="536"/>
    </location>
</feature>
<dbReference type="InterPro" id="IPR011989">
    <property type="entry name" value="ARM-like"/>
</dbReference>
<dbReference type="PANTHER" id="PTHR12758">
    <property type="entry name" value="APOPTOSIS INHIBITOR 5-RELATED"/>
    <property type="match status" value="1"/>
</dbReference>
<name>A0AAJ7DVW9_9HYME</name>
<dbReference type="GO" id="GO:0043066">
    <property type="term" value="P:negative regulation of apoptotic process"/>
    <property type="evidence" value="ECO:0007669"/>
    <property type="project" value="TreeGrafter"/>
</dbReference>